<name>A0ABR2QYR5_9ROSI</name>
<protein>
    <submittedName>
        <fullName evidence="1">Uncharacterized protein</fullName>
    </submittedName>
</protein>
<accession>A0ABR2QYR5</accession>
<evidence type="ECO:0000313" key="2">
    <source>
        <dbReference type="Proteomes" id="UP001396334"/>
    </source>
</evidence>
<dbReference type="Proteomes" id="UP001396334">
    <property type="component" value="Unassembled WGS sequence"/>
</dbReference>
<gene>
    <name evidence="1" type="ORF">V6N11_043042</name>
</gene>
<dbReference type="EMBL" id="JBBPBN010000030">
    <property type="protein sequence ID" value="KAK9005616.1"/>
    <property type="molecule type" value="Genomic_DNA"/>
</dbReference>
<sequence>MRCCMIFDADHADRDSMFARGQRLIFECETVFVSSRTTLNHVTHDNAVWEGPERGAVYAIPPSLVAMLAAKDKRRWEDYTRDANVVSQCSRRADPEG</sequence>
<proteinExistence type="predicted"/>
<organism evidence="1 2">
    <name type="scientific">Hibiscus sabdariffa</name>
    <name type="common">roselle</name>
    <dbReference type="NCBI Taxonomy" id="183260"/>
    <lineage>
        <taxon>Eukaryota</taxon>
        <taxon>Viridiplantae</taxon>
        <taxon>Streptophyta</taxon>
        <taxon>Embryophyta</taxon>
        <taxon>Tracheophyta</taxon>
        <taxon>Spermatophyta</taxon>
        <taxon>Magnoliopsida</taxon>
        <taxon>eudicotyledons</taxon>
        <taxon>Gunneridae</taxon>
        <taxon>Pentapetalae</taxon>
        <taxon>rosids</taxon>
        <taxon>malvids</taxon>
        <taxon>Malvales</taxon>
        <taxon>Malvaceae</taxon>
        <taxon>Malvoideae</taxon>
        <taxon>Hibiscus</taxon>
    </lineage>
</organism>
<comment type="caution">
    <text evidence="1">The sequence shown here is derived from an EMBL/GenBank/DDBJ whole genome shotgun (WGS) entry which is preliminary data.</text>
</comment>
<reference evidence="1 2" key="1">
    <citation type="journal article" date="2024" name="G3 (Bethesda)">
        <title>Genome assembly of Hibiscus sabdariffa L. provides insights into metabolisms of medicinal natural products.</title>
        <authorList>
            <person name="Kim T."/>
        </authorList>
    </citation>
    <scope>NUCLEOTIDE SEQUENCE [LARGE SCALE GENOMIC DNA]</scope>
    <source>
        <strain evidence="1">TK-2024</strain>
        <tissue evidence="1">Old leaves</tissue>
    </source>
</reference>
<evidence type="ECO:0000313" key="1">
    <source>
        <dbReference type="EMBL" id="KAK9005616.1"/>
    </source>
</evidence>
<keyword evidence="2" id="KW-1185">Reference proteome</keyword>